<keyword evidence="11 12" id="KW-0472">Membrane</keyword>
<feature type="transmembrane region" description="Helical" evidence="12">
    <location>
        <begin position="7"/>
        <end position="30"/>
    </location>
</feature>
<dbReference type="GO" id="GO:0005886">
    <property type="term" value="C:plasma membrane"/>
    <property type="evidence" value="ECO:0007669"/>
    <property type="project" value="UniProtKB-SubCell"/>
</dbReference>
<dbReference type="PRINTS" id="PR00344">
    <property type="entry name" value="BCTRLSENSOR"/>
</dbReference>
<dbReference type="GO" id="GO:0004721">
    <property type="term" value="F:phosphoprotein phosphatase activity"/>
    <property type="evidence" value="ECO:0007669"/>
    <property type="project" value="TreeGrafter"/>
</dbReference>
<keyword evidence="5" id="KW-0597">Phosphoprotein</keyword>
<keyword evidence="9" id="KW-0067">ATP-binding</keyword>
<dbReference type="SUPFAM" id="SSF158472">
    <property type="entry name" value="HAMP domain-like"/>
    <property type="match status" value="1"/>
</dbReference>
<comment type="subcellular location">
    <subcellularLocation>
        <location evidence="2">Cell membrane</location>
        <topology evidence="2">Multi-pass membrane protein</topology>
    </subcellularLocation>
</comment>
<dbReference type="EC" id="2.7.13.3" evidence="3"/>
<feature type="domain" description="Histidine kinase" evidence="13">
    <location>
        <begin position="231"/>
        <end position="442"/>
    </location>
</feature>
<dbReference type="SUPFAM" id="SSF55874">
    <property type="entry name" value="ATPase domain of HSP90 chaperone/DNA topoisomerase II/histidine kinase"/>
    <property type="match status" value="1"/>
</dbReference>
<keyword evidence="4" id="KW-1003">Cell membrane</keyword>
<evidence type="ECO:0000256" key="7">
    <source>
        <dbReference type="ARBA" id="ARBA00022741"/>
    </source>
</evidence>
<dbReference type="GO" id="GO:0005524">
    <property type="term" value="F:ATP binding"/>
    <property type="evidence" value="ECO:0007669"/>
    <property type="project" value="UniProtKB-KW"/>
</dbReference>
<accession>A0A494Z1S9</accession>
<dbReference type="Gene3D" id="3.30.565.10">
    <property type="entry name" value="Histidine kinase-like ATPase, C-terminal domain"/>
    <property type="match status" value="1"/>
</dbReference>
<dbReference type="InterPro" id="IPR003661">
    <property type="entry name" value="HisK_dim/P_dom"/>
</dbReference>
<evidence type="ECO:0000256" key="11">
    <source>
        <dbReference type="ARBA" id="ARBA00023136"/>
    </source>
</evidence>
<sequence length="449" mass="50600">MKLRTKIHLFTTLLMLLLLVIMNIGIYSLYEKITINTELKQLQSRGEELLATLSQMEQTIDPATVLRAYMPTNGAIRVLSSNGVEITAVEAPDALDGLNLNLNEISSLIDSSTILIQLKAIWINGEVVNLQLIQKLDDVVQNQQLLKLVLVAVTVLIAIPILLSNMALTRIILKPLERLSIAMKKSGTSGTYEKLEIVEGRDELAEIGRTFNTMMEALETNYKKQEQFVSNASHELKTPLTVIESYAKLLLRRGFSNEKVAQEALDAIVSESSRMNDMIVQMLELAKNKEHLSLTVENINLTKLLENTLEEMRQAYNRTFSLQCDEGLFIQSDEQKLKQLLFIILDNARKYSDENIDVQVVKENDSVKVDIQDYGVGIPQDQLPHLFDRFFRVHQDRSRKTGGTGLGLAIAKDLAEILQIQIEVESELNVGTCFTLQIPLTFLNGEDNR</sequence>
<reference evidence="15 16" key="1">
    <citation type="journal article" date="2016" name="Antonie Van Leeuwenhoek">
        <title>Lysinibacillus endophyticus sp. nov., an indole-3-acetic acid producing endophytic bacterium isolated from corn root (Zea mays cv. Xinken-5).</title>
        <authorList>
            <person name="Yu J."/>
            <person name="Guan X."/>
            <person name="Liu C."/>
            <person name="Xiang W."/>
            <person name="Yu Z."/>
            <person name="Liu X."/>
            <person name="Wang G."/>
        </authorList>
    </citation>
    <scope>NUCLEOTIDE SEQUENCE [LARGE SCALE GENOMIC DNA]</scope>
    <source>
        <strain evidence="15 16">DSM 100506</strain>
    </source>
</reference>
<dbReference type="PROSITE" id="PS50109">
    <property type="entry name" value="HIS_KIN"/>
    <property type="match status" value="1"/>
</dbReference>
<proteinExistence type="predicted"/>
<evidence type="ECO:0000256" key="2">
    <source>
        <dbReference type="ARBA" id="ARBA00004651"/>
    </source>
</evidence>
<dbReference type="InterPro" id="IPR036890">
    <property type="entry name" value="HATPase_C_sf"/>
</dbReference>
<evidence type="ECO:0000256" key="8">
    <source>
        <dbReference type="ARBA" id="ARBA00022777"/>
    </source>
</evidence>
<evidence type="ECO:0000313" key="15">
    <source>
        <dbReference type="EMBL" id="RKQ16434.1"/>
    </source>
</evidence>
<dbReference type="SMART" id="SM00387">
    <property type="entry name" value="HATPase_c"/>
    <property type="match status" value="1"/>
</dbReference>
<dbReference type="InterPro" id="IPR003594">
    <property type="entry name" value="HATPase_dom"/>
</dbReference>
<comment type="catalytic activity">
    <reaction evidence="1">
        <text>ATP + protein L-histidine = ADP + protein N-phospho-L-histidine.</text>
        <dbReference type="EC" id="2.7.13.3"/>
    </reaction>
</comment>
<dbReference type="Pfam" id="PF00672">
    <property type="entry name" value="HAMP"/>
    <property type="match status" value="1"/>
</dbReference>
<organism evidence="15 16">
    <name type="scientific">Ureibacillus endophyticus</name>
    <dbReference type="NCBI Taxonomy" id="1978490"/>
    <lineage>
        <taxon>Bacteria</taxon>
        <taxon>Bacillati</taxon>
        <taxon>Bacillota</taxon>
        <taxon>Bacilli</taxon>
        <taxon>Bacillales</taxon>
        <taxon>Caryophanaceae</taxon>
        <taxon>Ureibacillus</taxon>
    </lineage>
</organism>
<evidence type="ECO:0000259" key="14">
    <source>
        <dbReference type="PROSITE" id="PS50885"/>
    </source>
</evidence>
<keyword evidence="8 15" id="KW-0418">Kinase</keyword>
<dbReference type="SUPFAM" id="SSF47384">
    <property type="entry name" value="Homodimeric domain of signal transducing histidine kinase"/>
    <property type="match status" value="1"/>
</dbReference>
<keyword evidence="12" id="KW-0812">Transmembrane</keyword>
<dbReference type="CDD" id="cd06225">
    <property type="entry name" value="HAMP"/>
    <property type="match status" value="1"/>
</dbReference>
<dbReference type="EMBL" id="RBZN01000022">
    <property type="protein sequence ID" value="RKQ16434.1"/>
    <property type="molecule type" value="Genomic_DNA"/>
</dbReference>
<evidence type="ECO:0000256" key="12">
    <source>
        <dbReference type="SAM" id="Phobius"/>
    </source>
</evidence>
<keyword evidence="12" id="KW-1133">Transmembrane helix</keyword>
<feature type="domain" description="HAMP" evidence="14">
    <location>
        <begin position="170"/>
        <end position="223"/>
    </location>
</feature>
<evidence type="ECO:0000256" key="5">
    <source>
        <dbReference type="ARBA" id="ARBA00022553"/>
    </source>
</evidence>
<dbReference type="Gene3D" id="1.10.287.130">
    <property type="match status" value="1"/>
</dbReference>
<dbReference type="InterPro" id="IPR004358">
    <property type="entry name" value="Sig_transdc_His_kin-like_C"/>
</dbReference>
<evidence type="ECO:0000259" key="13">
    <source>
        <dbReference type="PROSITE" id="PS50109"/>
    </source>
</evidence>
<protein>
    <recommendedName>
        <fullName evidence="3">histidine kinase</fullName>
        <ecNumber evidence="3">2.7.13.3</ecNumber>
    </recommendedName>
</protein>
<dbReference type="AlphaFoldDB" id="A0A494Z1S9"/>
<evidence type="ECO:0000256" key="1">
    <source>
        <dbReference type="ARBA" id="ARBA00000085"/>
    </source>
</evidence>
<comment type="caution">
    <text evidence="15">The sequence shown here is derived from an EMBL/GenBank/DDBJ whole genome shotgun (WGS) entry which is preliminary data.</text>
</comment>
<dbReference type="FunFam" id="1.10.287.130:FF:000001">
    <property type="entry name" value="Two-component sensor histidine kinase"/>
    <property type="match status" value="1"/>
</dbReference>
<evidence type="ECO:0000256" key="10">
    <source>
        <dbReference type="ARBA" id="ARBA00023012"/>
    </source>
</evidence>
<dbReference type="Pfam" id="PF02518">
    <property type="entry name" value="HATPase_c"/>
    <property type="match status" value="1"/>
</dbReference>
<dbReference type="InterPro" id="IPR036097">
    <property type="entry name" value="HisK_dim/P_sf"/>
</dbReference>
<feature type="transmembrane region" description="Helical" evidence="12">
    <location>
        <begin position="145"/>
        <end position="168"/>
    </location>
</feature>
<keyword evidence="16" id="KW-1185">Reference proteome</keyword>
<dbReference type="PANTHER" id="PTHR45453:SF1">
    <property type="entry name" value="PHOSPHATE REGULON SENSOR PROTEIN PHOR"/>
    <property type="match status" value="1"/>
</dbReference>
<dbReference type="InterPro" id="IPR005467">
    <property type="entry name" value="His_kinase_dom"/>
</dbReference>
<keyword evidence="10" id="KW-0902">Two-component regulatory system</keyword>
<dbReference type="GO" id="GO:0000155">
    <property type="term" value="F:phosphorelay sensor kinase activity"/>
    <property type="evidence" value="ECO:0007669"/>
    <property type="project" value="InterPro"/>
</dbReference>
<evidence type="ECO:0000313" key="16">
    <source>
        <dbReference type="Proteomes" id="UP000272238"/>
    </source>
</evidence>
<keyword evidence="7" id="KW-0547">Nucleotide-binding</keyword>
<dbReference type="Gene3D" id="6.10.340.10">
    <property type="match status" value="1"/>
</dbReference>
<evidence type="ECO:0000256" key="4">
    <source>
        <dbReference type="ARBA" id="ARBA00022475"/>
    </source>
</evidence>
<dbReference type="GO" id="GO:0016036">
    <property type="term" value="P:cellular response to phosphate starvation"/>
    <property type="evidence" value="ECO:0007669"/>
    <property type="project" value="TreeGrafter"/>
</dbReference>
<gene>
    <name evidence="15" type="ORF">D8M03_10080</name>
</gene>
<dbReference type="CDD" id="cd00082">
    <property type="entry name" value="HisKA"/>
    <property type="match status" value="1"/>
</dbReference>
<dbReference type="OrthoDB" id="9786919at2"/>
<dbReference type="Proteomes" id="UP000272238">
    <property type="component" value="Unassembled WGS sequence"/>
</dbReference>
<keyword evidence="6" id="KW-0808">Transferase</keyword>
<dbReference type="RefSeq" id="WP_121214650.1">
    <property type="nucleotide sequence ID" value="NZ_RBZN01000022.1"/>
</dbReference>
<dbReference type="FunFam" id="3.30.565.10:FF:000006">
    <property type="entry name" value="Sensor histidine kinase WalK"/>
    <property type="match status" value="1"/>
</dbReference>
<dbReference type="SMART" id="SM00388">
    <property type="entry name" value="HisKA"/>
    <property type="match status" value="1"/>
</dbReference>
<dbReference type="InterPro" id="IPR003660">
    <property type="entry name" value="HAMP_dom"/>
</dbReference>
<evidence type="ECO:0000256" key="6">
    <source>
        <dbReference type="ARBA" id="ARBA00022679"/>
    </source>
</evidence>
<dbReference type="PANTHER" id="PTHR45453">
    <property type="entry name" value="PHOSPHATE REGULON SENSOR PROTEIN PHOR"/>
    <property type="match status" value="1"/>
</dbReference>
<evidence type="ECO:0000256" key="3">
    <source>
        <dbReference type="ARBA" id="ARBA00012438"/>
    </source>
</evidence>
<dbReference type="PROSITE" id="PS50885">
    <property type="entry name" value="HAMP"/>
    <property type="match status" value="1"/>
</dbReference>
<evidence type="ECO:0000256" key="9">
    <source>
        <dbReference type="ARBA" id="ARBA00022840"/>
    </source>
</evidence>
<dbReference type="Pfam" id="PF00512">
    <property type="entry name" value="HisKA"/>
    <property type="match status" value="1"/>
</dbReference>
<dbReference type="InterPro" id="IPR050351">
    <property type="entry name" value="BphY/WalK/GraS-like"/>
</dbReference>
<dbReference type="SMART" id="SM00304">
    <property type="entry name" value="HAMP"/>
    <property type="match status" value="1"/>
</dbReference>
<name>A0A494Z1S9_9BACL</name>